<gene>
    <name evidence="4" type="ORF">EDC63_10370</name>
</gene>
<evidence type="ECO:0000256" key="2">
    <source>
        <dbReference type="SAM" id="Phobius"/>
    </source>
</evidence>
<proteinExistence type="predicted"/>
<dbReference type="Proteomes" id="UP000295367">
    <property type="component" value="Unassembled WGS sequence"/>
</dbReference>
<dbReference type="GO" id="GO:0052689">
    <property type="term" value="F:carboxylic ester hydrolase activity"/>
    <property type="evidence" value="ECO:0007669"/>
    <property type="project" value="UniProtKB-ARBA"/>
</dbReference>
<dbReference type="InterPro" id="IPR050261">
    <property type="entry name" value="FrsA_esterase"/>
</dbReference>
<keyword evidence="2" id="KW-0812">Transmembrane</keyword>
<comment type="caution">
    <text evidence="4">The sequence shown here is derived from an EMBL/GenBank/DDBJ whole genome shotgun (WGS) entry which is preliminary data.</text>
</comment>
<dbReference type="GO" id="GO:0004177">
    <property type="term" value="F:aminopeptidase activity"/>
    <property type="evidence" value="ECO:0007669"/>
    <property type="project" value="UniProtKB-KW"/>
</dbReference>
<evidence type="ECO:0000256" key="1">
    <source>
        <dbReference type="ARBA" id="ARBA00022801"/>
    </source>
</evidence>
<feature type="domain" description="Serine aminopeptidase S33" evidence="3">
    <location>
        <begin position="70"/>
        <end position="185"/>
    </location>
</feature>
<keyword evidence="4" id="KW-0031">Aminopeptidase</keyword>
<sequence>MDTFIILVLVIAVLASFPLLVHYGFRAPRIRESRTPEKYGLSYQEVKIQTENGKQLFGWFIPASKTQSAPAIAVIHGWGSNAEMMLPLAKPFHEAGYAMLFFDSRNHGQSDSDAFSSLPRFAEDLEHALNWLAEQSNVDGTKLIAMGHSVGAGAALQVASHRHNLAAVVSISAFSHPKNMMRRILASKHIPYFPLGQLILRFVEFTIGHRFRDIAPCNTIQQINCPVLLVHGEDDRTVPVVEAHEIYAKRKSNHVRLLILKGDHDSSHQIIKHTAELVSFVDQAMRDLEKRRII</sequence>
<protein>
    <submittedName>
        <fullName evidence="4">Serine aminopeptidase S33 family</fullName>
    </submittedName>
</protein>
<keyword evidence="2" id="KW-0472">Membrane</keyword>
<accession>A0A4R3YD24</accession>
<evidence type="ECO:0000313" key="4">
    <source>
        <dbReference type="EMBL" id="TCV88998.1"/>
    </source>
</evidence>
<feature type="transmembrane region" description="Helical" evidence="2">
    <location>
        <begin position="6"/>
        <end position="25"/>
    </location>
</feature>
<evidence type="ECO:0000259" key="3">
    <source>
        <dbReference type="Pfam" id="PF12146"/>
    </source>
</evidence>
<dbReference type="Gene3D" id="3.40.50.1820">
    <property type="entry name" value="alpha/beta hydrolase"/>
    <property type="match status" value="1"/>
</dbReference>
<name>A0A4R3YD24_9PROT</name>
<keyword evidence="4" id="KW-0645">Protease</keyword>
<evidence type="ECO:0000313" key="5">
    <source>
        <dbReference type="Proteomes" id="UP000295367"/>
    </source>
</evidence>
<dbReference type="PANTHER" id="PTHR22946">
    <property type="entry name" value="DIENELACTONE HYDROLASE DOMAIN-CONTAINING PROTEIN-RELATED"/>
    <property type="match status" value="1"/>
</dbReference>
<dbReference type="OrthoDB" id="4269629at2"/>
<keyword evidence="5" id="KW-1185">Reference proteome</keyword>
<keyword evidence="1" id="KW-0378">Hydrolase</keyword>
<dbReference type="AlphaFoldDB" id="A0A4R3YD24"/>
<dbReference type="InterPro" id="IPR029058">
    <property type="entry name" value="AB_hydrolase_fold"/>
</dbReference>
<reference evidence="4 5" key="1">
    <citation type="submission" date="2019-03" db="EMBL/GenBank/DDBJ databases">
        <title>Genomic Encyclopedia of Type Strains, Phase IV (KMG-IV): sequencing the most valuable type-strain genomes for metagenomic binning, comparative biology and taxonomic classification.</title>
        <authorList>
            <person name="Goeker M."/>
        </authorList>
    </citation>
    <scope>NUCLEOTIDE SEQUENCE [LARGE SCALE GENOMIC DNA]</scope>
    <source>
        <strain evidence="4 5">DSM 100309</strain>
    </source>
</reference>
<keyword evidence="2" id="KW-1133">Transmembrane helix</keyword>
<dbReference type="SUPFAM" id="SSF53474">
    <property type="entry name" value="alpha/beta-Hydrolases"/>
    <property type="match status" value="1"/>
</dbReference>
<dbReference type="EMBL" id="SMCO01000003">
    <property type="protein sequence ID" value="TCV88998.1"/>
    <property type="molecule type" value="Genomic_DNA"/>
</dbReference>
<organism evidence="4 5">
    <name type="scientific">Sulfurirhabdus autotrophica</name>
    <dbReference type="NCBI Taxonomy" id="1706046"/>
    <lineage>
        <taxon>Bacteria</taxon>
        <taxon>Pseudomonadati</taxon>
        <taxon>Pseudomonadota</taxon>
        <taxon>Betaproteobacteria</taxon>
        <taxon>Nitrosomonadales</taxon>
        <taxon>Sulfuricellaceae</taxon>
        <taxon>Sulfurirhabdus</taxon>
    </lineage>
</organism>
<dbReference type="PANTHER" id="PTHR22946:SF9">
    <property type="entry name" value="POLYKETIDE TRANSFERASE AF380"/>
    <property type="match status" value="1"/>
</dbReference>
<dbReference type="InterPro" id="IPR022742">
    <property type="entry name" value="Hydrolase_4"/>
</dbReference>
<dbReference type="Pfam" id="PF12146">
    <property type="entry name" value="Hydrolase_4"/>
    <property type="match status" value="1"/>
</dbReference>